<name>A0ABW6CKX1_9CAUL</name>
<protein>
    <recommendedName>
        <fullName evidence="3">thioredoxin-dependent peroxiredoxin</fullName>
        <ecNumber evidence="3">1.11.1.24</ecNumber>
    </recommendedName>
    <alternativeName>
        <fullName evidence="9">Thioredoxin peroxidase</fullName>
    </alternativeName>
    <alternativeName>
        <fullName evidence="11">Thioredoxin-dependent peroxiredoxin Bcp</fullName>
    </alternativeName>
</protein>
<dbReference type="InterPro" id="IPR000866">
    <property type="entry name" value="AhpC/TSA"/>
</dbReference>
<keyword evidence="8" id="KW-0676">Redox-active center</keyword>
<dbReference type="InterPro" id="IPR036249">
    <property type="entry name" value="Thioredoxin-like_sf"/>
</dbReference>
<evidence type="ECO:0000256" key="4">
    <source>
        <dbReference type="ARBA" id="ARBA00022559"/>
    </source>
</evidence>
<evidence type="ECO:0000256" key="10">
    <source>
        <dbReference type="ARBA" id="ARBA00038489"/>
    </source>
</evidence>
<dbReference type="PROSITE" id="PS51352">
    <property type="entry name" value="THIOREDOXIN_2"/>
    <property type="match status" value="1"/>
</dbReference>
<evidence type="ECO:0000256" key="5">
    <source>
        <dbReference type="ARBA" id="ARBA00022862"/>
    </source>
</evidence>
<dbReference type="RefSeq" id="WP_377366564.1">
    <property type="nucleotide sequence ID" value="NZ_JAOTJD010000001.1"/>
</dbReference>
<dbReference type="EMBL" id="JAOTJD010000001">
    <property type="protein sequence ID" value="MFD3262381.1"/>
    <property type="molecule type" value="Genomic_DNA"/>
</dbReference>
<evidence type="ECO:0000256" key="3">
    <source>
        <dbReference type="ARBA" id="ARBA00013017"/>
    </source>
</evidence>
<comment type="caution">
    <text evidence="14">The sequence shown here is derived from an EMBL/GenBank/DDBJ whole genome shotgun (WGS) entry which is preliminary data.</text>
</comment>
<keyword evidence="5" id="KW-0049">Antioxidant</keyword>
<dbReference type="Proteomes" id="UP001598130">
    <property type="component" value="Unassembled WGS sequence"/>
</dbReference>
<dbReference type="Gene3D" id="3.40.30.10">
    <property type="entry name" value="Glutaredoxin"/>
    <property type="match status" value="1"/>
</dbReference>
<evidence type="ECO:0000313" key="15">
    <source>
        <dbReference type="Proteomes" id="UP001598130"/>
    </source>
</evidence>
<evidence type="ECO:0000256" key="2">
    <source>
        <dbReference type="ARBA" id="ARBA00011245"/>
    </source>
</evidence>
<evidence type="ECO:0000313" key="14">
    <source>
        <dbReference type="EMBL" id="MFD3262381.1"/>
    </source>
</evidence>
<evidence type="ECO:0000256" key="8">
    <source>
        <dbReference type="ARBA" id="ARBA00023284"/>
    </source>
</evidence>
<dbReference type="EC" id="1.11.1.24" evidence="3"/>
<evidence type="ECO:0000256" key="6">
    <source>
        <dbReference type="ARBA" id="ARBA00023002"/>
    </source>
</evidence>
<sequence length="153" mass="16405">MSDVIEGAEAPDFELAGADGPIRLADFAGKAVVLYFYPKDDTSGCTKEAQEFSALAADFAKAGVSVVGVSKDSLKSHAKFTAKYGLAVPLGADPEGAVIERYGSWVEKNMYGRAYMGIERSTFLIKDGRLTRIWRKVKVPGHAAEVLKAAQSL</sequence>
<dbReference type="InterPro" id="IPR024706">
    <property type="entry name" value="Peroxiredoxin_AhpC-typ"/>
</dbReference>
<dbReference type="PANTHER" id="PTHR42801:SF4">
    <property type="entry name" value="AHPC_TSA FAMILY PROTEIN"/>
    <property type="match status" value="1"/>
</dbReference>
<evidence type="ECO:0000256" key="12">
    <source>
        <dbReference type="ARBA" id="ARBA00049091"/>
    </source>
</evidence>
<gene>
    <name evidence="14" type="ORF">OCL97_00200</name>
</gene>
<dbReference type="PIRSF" id="PIRSF000239">
    <property type="entry name" value="AHPC"/>
    <property type="match status" value="1"/>
</dbReference>
<evidence type="ECO:0000256" key="1">
    <source>
        <dbReference type="ARBA" id="ARBA00003330"/>
    </source>
</evidence>
<comment type="similarity">
    <text evidence="10">Belongs to the peroxiredoxin family. BCP/PrxQ subfamily.</text>
</comment>
<organism evidence="14 15">
    <name type="scientific">Phenylobacterium ferrooxidans</name>
    <dbReference type="NCBI Taxonomy" id="2982689"/>
    <lineage>
        <taxon>Bacteria</taxon>
        <taxon>Pseudomonadati</taxon>
        <taxon>Pseudomonadota</taxon>
        <taxon>Alphaproteobacteria</taxon>
        <taxon>Caulobacterales</taxon>
        <taxon>Caulobacteraceae</taxon>
        <taxon>Phenylobacterium</taxon>
    </lineage>
</organism>
<evidence type="ECO:0000259" key="13">
    <source>
        <dbReference type="PROSITE" id="PS51352"/>
    </source>
</evidence>
<keyword evidence="6" id="KW-0560">Oxidoreductase</keyword>
<comment type="function">
    <text evidence="1">Thiol-specific peroxidase that catalyzes the reduction of hydrogen peroxide and organic hydroperoxides to water and alcohols, respectively. Plays a role in cell protection against oxidative stress by detoxifying peroxides and as sensor of hydrogen peroxide-mediated signaling events.</text>
</comment>
<evidence type="ECO:0000256" key="7">
    <source>
        <dbReference type="ARBA" id="ARBA00023157"/>
    </source>
</evidence>
<evidence type="ECO:0000256" key="11">
    <source>
        <dbReference type="ARBA" id="ARBA00042639"/>
    </source>
</evidence>
<dbReference type="InterPro" id="IPR013766">
    <property type="entry name" value="Thioredoxin_domain"/>
</dbReference>
<dbReference type="PANTHER" id="PTHR42801">
    <property type="entry name" value="THIOREDOXIN-DEPENDENT PEROXIDE REDUCTASE"/>
    <property type="match status" value="1"/>
</dbReference>
<reference evidence="14 15" key="1">
    <citation type="submission" date="2022-09" db="EMBL/GenBank/DDBJ databases">
        <title>New species of Phenylobacterium.</title>
        <authorList>
            <person name="Mieszkin S."/>
        </authorList>
    </citation>
    <scope>NUCLEOTIDE SEQUENCE [LARGE SCALE GENOMIC DNA]</scope>
    <source>
        <strain evidence="14 15">HK31-G</strain>
    </source>
</reference>
<dbReference type="CDD" id="cd03017">
    <property type="entry name" value="PRX_BCP"/>
    <property type="match status" value="1"/>
</dbReference>
<evidence type="ECO:0000256" key="9">
    <source>
        <dbReference type="ARBA" id="ARBA00032824"/>
    </source>
</evidence>
<comment type="catalytic activity">
    <reaction evidence="12">
        <text>a hydroperoxide + [thioredoxin]-dithiol = an alcohol + [thioredoxin]-disulfide + H2O</text>
        <dbReference type="Rhea" id="RHEA:62620"/>
        <dbReference type="Rhea" id="RHEA-COMP:10698"/>
        <dbReference type="Rhea" id="RHEA-COMP:10700"/>
        <dbReference type="ChEBI" id="CHEBI:15377"/>
        <dbReference type="ChEBI" id="CHEBI:29950"/>
        <dbReference type="ChEBI" id="CHEBI:30879"/>
        <dbReference type="ChEBI" id="CHEBI:35924"/>
        <dbReference type="ChEBI" id="CHEBI:50058"/>
        <dbReference type="EC" id="1.11.1.24"/>
    </reaction>
</comment>
<dbReference type="InterPro" id="IPR050924">
    <property type="entry name" value="Peroxiredoxin_BCP/PrxQ"/>
</dbReference>
<keyword evidence="7" id="KW-1015">Disulfide bond</keyword>
<proteinExistence type="inferred from homology"/>
<dbReference type="Pfam" id="PF00578">
    <property type="entry name" value="AhpC-TSA"/>
    <property type="match status" value="1"/>
</dbReference>
<keyword evidence="4" id="KW-0575">Peroxidase</keyword>
<accession>A0ABW6CKX1</accession>
<keyword evidence="15" id="KW-1185">Reference proteome</keyword>
<dbReference type="SUPFAM" id="SSF52833">
    <property type="entry name" value="Thioredoxin-like"/>
    <property type="match status" value="1"/>
</dbReference>
<feature type="domain" description="Thioredoxin" evidence="13">
    <location>
        <begin position="4"/>
        <end position="153"/>
    </location>
</feature>
<comment type="subunit">
    <text evidence="2">Monomer.</text>
</comment>